<keyword evidence="2" id="KW-0472">Membrane</keyword>
<dbReference type="PANTHER" id="PTHR40027">
    <property type="entry name" value="CELL DIVISION PROTEIN DIVIC"/>
    <property type="match status" value="1"/>
</dbReference>
<name>A0A0A8WWH7_MESS1</name>
<dbReference type="EMBL" id="BASE01000003">
    <property type="protein sequence ID" value="GAM11938.1"/>
    <property type="molecule type" value="Genomic_DNA"/>
</dbReference>
<dbReference type="GO" id="GO:0051301">
    <property type="term" value="P:cell division"/>
    <property type="evidence" value="ECO:0007669"/>
    <property type="project" value="UniProtKB-KW"/>
</dbReference>
<dbReference type="AlphaFoldDB" id="A0A0A8WWH7"/>
<keyword evidence="2" id="KW-1133">Transmembrane helix</keyword>
<organism evidence="3 4">
    <name type="scientific">Mesobacillus selenatarsenatis (strain DSM 18680 / JCM 14380 / FERM P-15431 / SF-1)</name>
    <dbReference type="NCBI Taxonomy" id="1321606"/>
    <lineage>
        <taxon>Bacteria</taxon>
        <taxon>Bacillati</taxon>
        <taxon>Bacillota</taxon>
        <taxon>Bacilli</taxon>
        <taxon>Bacillales</taxon>
        <taxon>Bacillaceae</taxon>
        <taxon>Mesobacillus</taxon>
    </lineage>
</organism>
<evidence type="ECO:0000313" key="4">
    <source>
        <dbReference type="Proteomes" id="UP000031014"/>
    </source>
</evidence>
<comment type="caution">
    <text evidence="3">The sequence shown here is derived from an EMBL/GenBank/DDBJ whole genome shotgun (WGS) entry which is preliminary data.</text>
</comment>
<keyword evidence="4" id="KW-1185">Reference proteome</keyword>
<keyword evidence="3" id="KW-0131">Cell cycle</keyword>
<feature type="transmembrane region" description="Helical" evidence="2">
    <location>
        <begin position="38"/>
        <end position="57"/>
    </location>
</feature>
<dbReference type="Proteomes" id="UP000031014">
    <property type="component" value="Unassembled WGS sequence"/>
</dbReference>
<evidence type="ECO:0000313" key="3">
    <source>
        <dbReference type="EMBL" id="GAM11938.1"/>
    </source>
</evidence>
<keyword evidence="3" id="KW-0132">Cell division</keyword>
<dbReference type="Pfam" id="PF04977">
    <property type="entry name" value="DivIC"/>
    <property type="match status" value="1"/>
</dbReference>
<protein>
    <submittedName>
        <fullName evidence="3">Cell division protein diviC (FtsB), stabilizes FtsL against RasP cleavage</fullName>
    </submittedName>
</protein>
<evidence type="ECO:0000256" key="1">
    <source>
        <dbReference type="SAM" id="Coils"/>
    </source>
</evidence>
<dbReference type="PANTHER" id="PTHR40027:SF1">
    <property type="entry name" value="CELL DIVISION PROTEIN DIVIC"/>
    <property type="match status" value="1"/>
</dbReference>
<dbReference type="RefSeq" id="WP_041963898.1">
    <property type="nucleotide sequence ID" value="NZ_BASE01000003.1"/>
</dbReference>
<dbReference type="InterPro" id="IPR039076">
    <property type="entry name" value="DivIC"/>
</dbReference>
<sequence>MGVIRKKNIARIENQYVQQREKAGIAESRKRKLLFRRLAVFALFASVISYLMISTYISQSAALEKKQAEKEQLEQKLASLQKKQEILDEEIVKLNDDEYIAKLARKEYFLSEKNEIIFNLPKEKMDSQDSPY</sequence>
<dbReference type="STRING" id="1321606.SAMD00020551_0056"/>
<accession>A0A0A8WWH7</accession>
<reference evidence="3 4" key="1">
    <citation type="submission" date="2013-06" db="EMBL/GenBank/DDBJ databases">
        <title>Whole genome shotgun sequence of Bacillus selenatarsenatis SF-1.</title>
        <authorList>
            <person name="Kuroda M."/>
            <person name="Sei K."/>
            <person name="Yamashita M."/>
            <person name="Ike M."/>
        </authorList>
    </citation>
    <scope>NUCLEOTIDE SEQUENCE [LARGE SCALE GENOMIC DNA]</scope>
    <source>
        <strain evidence="3 4">SF-1</strain>
    </source>
</reference>
<dbReference type="OrthoDB" id="2991180at2"/>
<evidence type="ECO:0000256" key="2">
    <source>
        <dbReference type="SAM" id="Phobius"/>
    </source>
</evidence>
<keyword evidence="2" id="KW-0812">Transmembrane</keyword>
<proteinExistence type="predicted"/>
<keyword evidence="1" id="KW-0175">Coiled coil</keyword>
<dbReference type="InterPro" id="IPR007060">
    <property type="entry name" value="FtsL/DivIC"/>
</dbReference>
<feature type="coiled-coil region" evidence="1">
    <location>
        <begin position="56"/>
        <end position="97"/>
    </location>
</feature>
<gene>
    <name evidence="3" type="ORF">SAMD00020551_0056</name>
</gene>